<dbReference type="GO" id="GO:0005634">
    <property type="term" value="C:nucleus"/>
    <property type="evidence" value="ECO:0007669"/>
    <property type="project" value="TreeGrafter"/>
</dbReference>
<evidence type="ECO:0000256" key="7">
    <source>
        <dbReference type="ARBA" id="ARBA00064352"/>
    </source>
</evidence>
<dbReference type="PANTHER" id="PTHR12480">
    <property type="entry name" value="ARGININE DEMETHYLASE AND LYSYL-HYDROXYLASE JMJD"/>
    <property type="match status" value="1"/>
</dbReference>
<dbReference type="OrthoDB" id="203487at2759"/>
<dbReference type="RefSeq" id="XP_031816302.1">
    <property type="nucleotide sequence ID" value="XM_031960442.1"/>
</dbReference>
<dbReference type="CTD" id="65094"/>
<dbReference type="KEGG" id="shr:100935030"/>
<feature type="domain" description="JmjC" evidence="13">
    <location>
        <begin position="166"/>
        <end position="325"/>
    </location>
</feature>
<organism evidence="14 15">
    <name type="scientific">Sarcophilus harrisii</name>
    <name type="common">Tasmanian devil</name>
    <name type="synonym">Sarcophilus laniarius</name>
    <dbReference type="NCBI Taxonomy" id="9305"/>
    <lineage>
        <taxon>Eukaryota</taxon>
        <taxon>Metazoa</taxon>
        <taxon>Chordata</taxon>
        <taxon>Craniata</taxon>
        <taxon>Vertebrata</taxon>
        <taxon>Euteleostomi</taxon>
        <taxon>Mammalia</taxon>
        <taxon>Metatheria</taxon>
        <taxon>Dasyuromorphia</taxon>
        <taxon>Dasyuridae</taxon>
        <taxon>Sarcophilus</taxon>
    </lineage>
</organism>
<dbReference type="GO" id="GO:0005737">
    <property type="term" value="C:cytoplasm"/>
    <property type="evidence" value="ECO:0007669"/>
    <property type="project" value="Ensembl"/>
</dbReference>
<dbReference type="GO" id="GO:0045905">
    <property type="term" value="P:positive regulation of translational termination"/>
    <property type="evidence" value="ECO:0007669"/>
    <property type="project" value="Ensembl"/>
</dbReference>
<keyword evidence="4" id="KW-0408">Iron</keyword>
<dbReference type="InterPro" id="IPR041667">
    <property type="entry name" value="Cupin_8"/>
</dbReference>
<dbReference type="eggNOG" id="KOG2131">
    <property type="taxonomic scope" value="Eukaryota"/>
</dbReference>
<evidence type="ECO:0000256" key="9">
    <source>
        <dbReference type="ARBA" id="ARBA00078704"/>
    </source>
</evidence>
<reference evidence="14" key="2">
    <citation type="submission" date="2025-08" db="UniProtKB">
        <authorList>
            <consortium name="Ensembl"/>
        </authorList>
    </citation>
    <scope>IDENTIFICATION</scope>
</reference>
<dbReference type="InterPro" id="IPR050910">
    <property type="entry name" value="JMJD6_ArgDemeth/LysHydrox"/>
</dbReference>
<keyword evidence="3" id="KW-0560">Oxidoreductase</keyword>
<protein>
    <recommendedName>
        <fullName evidence="8">2-oxoglutarate and iron-dependent oxygenase JMJD4</fullName>
    </recommendedName>
    <alternativeName>
        <fullName evidence="9">JmjC domain-containing protein 4</fullName>
    </alternativeName>
    <alternativeName>
        <fullName evidence="11">Jumonji domain-containing protein 4</fullName>
    </alternativeName>
    <alternativeName>
        <fullName evidence="10">Lysyl-hydroxylase JMJD4</fullName>
    </alternativeName>
</protein>
<name>G3W4V0_SARHA</name>
<evidence type="ECO:0000256" key="8">
    <source>
        <dbReference type="ARBA" id="ARBA00067203"/>
    </source>
</evidence>
<dbReference type="GO" id="GO:0016706">
    <property type="term" value="F:2-oxoglutarate-dependent dioxygenase activity"/>
    <property type="evidence" value="ECO:0007669"/>
    <property type="project" value="Ensembl"/>
</dbReference>
<evidence type="ECO:0000256" key="6">
    <source>
        <dbReference type="ARBA" id="ARBA00047762"/>
    </source>
</evidence>
<dbReference type="RefSeq" id="XP_003762264.1">
    <property type="nucleotide sequence ID" value="XM_003762216.4"/>
</dbReference>
<comment type="similarity">
    <text evidence="5">Belongs to the JMJD6 family.</text>
</comment>
<comment type="catalytic activity">
    <reaction evidence="6">
        <text>L-lysyl-[protein] + 2-oxoglutarate + O2 = 4-hydroxy-L-lysyl-[protein] + succinate + CO2</text>
        <dbReference type="Rhea" id="RHEA:57156"/>
        <dbReference type="Rhea" id="RHEA-COMP:9752"/>
        <dbReference type="Rhea" id="RHEA-COMP:15084"/>
        <dbReference type="ChEBI" id="CHEBI:15379"/>
        <dbReference type="ChEBI" id="CHEBI:16526"/>
        <dbReference type="ChEBI" id="CHEBI:16810"/>
        <dbReference type="ChEBI" id="CHEBI:29969"/>
        <dbReference type="ChEBI" id="CHEBI:30031"/>
        <dbReference type="ChEBI" id="CHEBI:141495"/>
    </reaction>
</comment>
<dbReference type="Ensembl" id="ENSSHAT00000010548.2">
    <property type="protein sequence ID" value="ENSSHAP00000010455.2"/>
    <property type="gene ID" value="ENSSHAG00000009023.2"/>
</dbReference>
<sequence>MASSWPSDKEPRPGVPAPAWLGMDRETLAPASKLCAGRRGPPPTAEAVSGPRASVDFIQAESFTYPDFFKGYLLPNVPCVFSSAFTQDWGSRKSWVTREGKPNFDHLLGSFGDASVPVANCNVQEYNSNPKEHIPLREYISYWKDYIHGNYSSPKGCLYLKDWHLCRSFPDHQVYTTPVYFSSDWLNEYWDELAVDDYRFVYMGPKGSWTPFHADVFHSYSWSVNICGRKRWLLYPPGQEENLRDYHGNLPYDVTSSALSNIKVYPEYPKCCPAIEVIQEAGEMIFVPSGWHHQVYNLDDTISINHNWMNGCNVATMWRFLQTELCAVQQEIAEWRDTMDDWHQHCQVIMKSCTGIDYKEFYNFLKIIAEKRISLLEKVPATKPLENICSDNPGLDPHHAAFDLSRIADVLESLITNPDFQKLEIDELSLPPKDLFNHLKEIINAASL</sequence>
<dbReference type="RefSeq" id="XP_031816300.1">
    <property type="nucleotide sequence ID" value="XM_031960440.1"/>
</dbReference>
<dbReference type="InParanoid" id="G3W4V0"/>
<dbReference type="GeneTree" id="ENSGT00940000159380"/>
<evidence type="ECO:0000313" key="14">
    <source>
        <dbReference type="Ensembl" id="ENSSHAP00000010455.2"/>
    </source>
</evidence>
<evidence type="ECO:0000256" key="3">
    <source>
        <dbReference type="ARBA" id="ARBA00023002"/>
    </source>
</evidence>
<dbReference type="AlphaFoldDB" id="G3W4V0"/>
<evidence type="ECO:0000256" key="10">
    <source>
        <dbReference type="ARBA" id="ARBA00080747"/>
    </source>
</evidence>
<proteinExistence type="inferred from homology"/>
<dbReference type="InterPro" id="IPR003347">
    <property type="entry name" value="JmjC_dom"/>
</dbReference>
<dbReference type="PANTHER" id="PTHR12480:SF6">
    <property type="entry name" value="2-OXOGLUTARATE AND IRON-DEPENDENT OXYGENASE JMJD4"/>
    <property type="match status" value="1"/>
</dbReference>
<dbReference type="SMART" id="SM00558">
    <property type="entry name" value="JmjC"/>
    <property type="match status" value="1"/>
</dbReference>
<feature type="region of interest" description="Disordered" evidence="12">
    <location>
        <begin position="1"/>
        <end position="23"/>
    </location>
</feature>
<dbReference type="Gene3D" id="2.60.120.650">
    <property type="entry name" value="Cupin"/>
    <property type="match status" value="1"/>
</dbReference>
<evidence type="ECO:0000256" key="11">
    <source>
        <dbReference type="ARBA" id="ARBA00082904"/>
    </source>
</evidence>
<comment type="subunit">
    <text evidence="7">Interacts with ETF1. Interacts with the ETF1-GSPT1 complex.</text>
</comment>
<dbReference type="Pfam" id="PF13621">
    <property type="entry name" value="Cupin_8"/>
    <property type="match status" value="1"/>
</dbReference>
<dbReference type="GO" id="GO:0043565">
    <property type="term" value="F:sequence-specific DNA binding"/>
    <property type="evidence" value="ECO:0007669"/>
    <property type="project" value="TreeGrafter"/>
</dbReference>
<dbReference type="FunFam" id="2.60.120.650:FF:000030">
    <property type="entry name" value="JmjC domain-containing protein 4"/>
    <property type="match status" value="1"/>
</dbReference>
<evidence type="ECO:0000256" key="4">
    <source>
        <dbReference type="ARBA" id="ARBA00023004"/>
    </source>
</evidence>
<reference evidence="14 15" key="1">
    <citation type="journal article" date="2011" name="Proc. Natl. Acad. Sci. U.S.A.">
        <title>Genetic diversity and population structure of the endangered marsupial Sarcophilus harrisii (Tasmanian devil).</title>
        <authorList>
            <person name="Miller W."/>
            <person name="Hayes V.M."/>
            <person name="Ratan A."/>
            <person name="Petersen D.C."/>
            <person name="Wittekindt N.E."/>
            <person name="Miller J."/>
            <person name="Walenz B."/>
            <person name="Knight J."/>
            <person name="Qi J."/>
            <person name="Zhao F."/>
            <person name="Wang Q."/>
            <person name="Bedoya-Reina O.C."/>
            <person name="Katiyar N."/>
            <person name="Tomsho L.P."/>
            <person name="Kasson L.M."/>
            <person name="Hardie R.A."/>
            <person name="Woodbridge P."/>
            <person name="Tindall E.A."/>
            <person name="Bertelsen M.F."/>
            <person name="Dixon D."/>
            <person name="Pyecroft S."/>
            <person name="Helgen K.M."/>
            <person name="Lesk A.M."/>
            <person name="Pringle T.H."/>
            <person name="Patterson N."/>
            <person name="Zhang Y."/>
            <person name="Kreiss A."/>
            <person name="Woods G.M."/>
            <person name="Jones M.E."/>
            <person name="Schuster S.C."/>
        </authorList>
    </citation>
    <scope>NUCLEOTIDE SEQUENCE [LARGE SCALE GENOMIC DNA]</scope>
</reference>
<dbReference type="Proteomes" id="UP000007648">
    <property type="component" value="Unassembled WGS sequence"/>
</dbReference>
<evidence type="ECO:0000256" key="12">
    <source>
        <dbReference type="SAM" id="MobiDB-lite"/>
    </source>
</evidence>
<evidence type="ECO:0000256" key="1">
    <source>
        <dbReference type="ARBA" id="ARBA00001954"/>
    </source>
</evidence>
<evidence type="ECO:0000313" key="15">
    <source>
        <dbReference type="Proteomes" id="UP000007648"/>
    </source>
</evidence>
<dbReference type="SUPFAM" id="SSF51197">
    <property type="entry name" value="Clavaminate synthase-like"/>
    <property type="match status" value="1"/>
</dbReference>
<gene>
    <name evidence="14" type="primary">JMJD4</name>
</gene>
<evidence type="ECO:0000256" key="5">
    <source>
        <dbReference type="ARBA" id="ARBA00038068"/>
    </source>
</evidence>
<dbReference type="GO" id="GO:0046872">
    <property type="term" value="F:metal ion binding"/>
    <property type="evidence" value="ECO:0007669"/>
    <property type="project" value="UniProtKB-KW"/>
</dbReference>
<accession>G3W4V0</accession>
<dbReference type="PROSITE" id="PS51184">
    <property type="entry name" value="JMJC"/>
    <property type="match status" value="1"/>
</dbReference>
<dbReference type="STRING" id="9305.ENSSHAP00000010455"/>
<keyword evidence="2" id="KW-0479">Metal-binding</keyword>
<evidence type="ECO:0000259" key="13">
    <source>
        <dbReference type="PROSITE" id="PS51184"/>
    </source>
</evidence>
<comment type="cofactor">
    <cofactor evidence="1">
        <name>Fe(2+)</name>
        <dbReference type="ChEBI" id="CHEBI:29033"/>
    </cofactor>
</comment>
<dbReference type="GeneID" id="100935030"/>
<dbReference type="FunCoup" id="G3W4V0">
    <property type="interactions" value="3682"/>
</dbReference>
<reference evidence="14" key="3">
    <citation type="submission" date="2025-09" db="UniProtKB">
        <authorList>
            <consortium name="Ensembl"/>
        </authorList>
    </citation>
    <scope>IDENTIFICATION</scope>
</reference>
<evidence type="ECO:0000256" key="2">
    <source>
        <dbReference type="ARBA" id="ARBA00022723"/>
    </source>
</evidence>
<dbReference type="GO" id="GO:0140096">
    <property type="term" value="F:catalytic activity, acting on a protein"/>
    <property type="evidence" value="ECO:0007669"/>
    <property type="project" value="UniProtKB-ARBA"/>
</dbReference>
<keyword evidence="15" id="KW-1185">Reference proteome</keyword>